<dbReference type="NCBIfam" id="TIGR01720">
    <property type="entry name" value="NRPS-para261"/>
    <property type="match status" value="2"/>
</dbReference>
<dbReference type="InterPro" id="IPR010060">
    <property type="entry name" value="NRPS_synth"/>
</dbReference>
<dbReference type="InterPro" id="IPR025110">
    <property type="entry name" value="AMP-bd_C"/>
</dbReference>
<dbReference type="eggNOG" id="COG1020">
    <property type="taxonomic scope" value="Bacteria"/>
</dbReference>
<dbReference type="GO" id="GO:0047689">
    <property type="term" value="F:aspartate racemase activity"/>
    <property type="evidence" value="ECO:0007669"/>
    <property type="project" value="UniProtKB-EC"/>
</dbReference>
<evidence type="ECO:0000256" key="2">
    <source>
        <dbReference type="ARBA" id="ARBA00006432"/>
    </source>
</evidence>
<dbReference type="GO" id="GO:0043041">
    <property type="term" value="P:amino acid activation for nonribosomal peptide biosynthetic process"/>
    <property type="evidence" value="ECO:0007669"/>
    <property type="project" value="TreeGrafter"/>
</dbReference>
<keyword evidence="5" id="KW-0677">Repeat</keyword>
<evidence type="ECO:0000256" key="6">
    <source>
        <dbReference type="ARBA" id="ARBA00023194"/>
    </source>
</evidence>
<dbReference type="CDD" id="cd19540">
    <property type="entry name" value="LCL_NRPS-like"/>
    <property type="match status" value="1"/>
</dbReference>
<evidence type="ECO:0000256" key="5">
    <source>
        <dbReference type="ARBA" id="ARBA00022737"/>
    </source>
</evidence>
<dbReference type="HOGENOM" id="CLU_000022_0_15_11"/>
<dbReference type="InterPro" id="IPR023213">
    <property type="entry name" value="CAT-like_dom_sf"/>
</dbReference>
<dbReference type="EC" id="5.1.1.13" evidence="8"/>
<feature type="domain" description="Carrier" evidence="7">
    <location>
        <begin position="969"/>
        <end position="1043"/>
    </location>
</feature>
<dbReference type="InterPro" id="IPR001242">
    <property type="entry name" value="Condensation_dom"/>
</dbReference>
<dbReference type="PATRIC" id="fig|101510.16.peg.6724"/>
<dbReference type="RefSeq" id="WP_011598488.1">
    <property type="nucleotide sequence ID" value="NC_008268.1"/>
</dbReference>
<dbReference type="Pfam" id="PF00975">
    <property type="entry name" value="Thioesterase"/>
    <property type="match status" value="1"/>
</dbReference>
<dbReference type="FunFam" id="3.30.300.30:FF:000010">
    <property type="entry name" value="Enterobactin synthetase component F"/>
    <property type="match status" value="2"/>
</dbReference>
<dbReference type="NCBIfam" id="TIGR01733">
    <property type="entry name" value="AA-adenyl-dom"/>
    <property type="match status" value="4"/>
</dbReference>
<dbReference type="CDD" id="cd05930">
    <property type="entry name" value="A_NRPS"/>
    <property type="match status" value="2"/>
</dbReference>
<dbReference type="InterPro" id="IPR020806">
    <property type="entry name" value="PKS_PP-bd"/>
</dbReference>
<evidence type="ECO:0000313" key="8">
    <source>
        <dbReference type="EMBL" id="ABG98437.1"/>
    </source>
</evidence>
<dbReference type="InterPro" id="IPR045851">
    <property type="entry name" value="AMP-bd_C_sf"/>
</dbReference>
<evidence type="ECO:0000256" key="4">
    <source>
        <dbReference type="ARBA" id="ARBA00022553"/>
    </source>
</evidence>
<dbReference type="PANTHER" id="PTHR45527">
    <property type="entry name" value="NONRIBOSOMAL PEPTIDE SYNTHETASE"/>
    <property type="match status" value="1"/>
</dbReference>
<gene>
    <name evidence="8" type="ordered locus">RHA1_ro06664</name>
</gene>
<evidence type="ECO:0000256" key="1">
    <source>
        <dbReference type="ARBA" id="ARBA00001957"/>
    </source>
</evidence>
<organism evidence="8 9">
    <name type="scientific">Rhodococcus jostii (strain RHA1)</name>
    <dbReference type="NCBI Taxonomy" id="101510"/>
    <lineage>
        <taxon>Bacteria</taxon>
        <taxon>Bacillati</taxon>
        <taxon>Actinomycetota</taxon>
        <taxon>Actinomycetes</taxon>
        <taxon>Mycobacteriales</taxon>
        <taxon>Nocardiaceae</taxon>
        <taxon>Rhodococcus</taxon>
    </lineage>
</organism>
<dbReference type="GO" id="GO:0005829">
    <property type="term" value="C:cytosol"/>
    <property type="evidence" value="ECO:0007669"/>
    <property type="project" value="TreeGrafter"/>
</dbReference>
<keyword evidence="3" id="KW-0596">Phosphopantetheine</keyword>
<dbReference type="InterPro" id="IPR029058">
    <property type="entry name" value="AB_hydrolase_fold"/>
</dbReference>
<dbReference type="Gene3D" id="3.40.50.980">
    <property type="match status" value="8"/>
</dbReference>
<dbReference type="InterPro" id="IPR009081">
    <property type="entry name" value="PP-bd_ACP"/>
</dbReference>
<sequence length="5496" mass="593530">MRSGTCLPSGACRLSAAQKGIWFAQQLAGELPITIAQYVEVFGELDIDLLEATSRVAAREFGSGFLRLVDHDGELYQLVDDSSDSGIRRIDFRAEDDPSVAAQQWMRREFSTPIDLLHDALAVSAILRVGDRHYYWYSRIHHIALDGYGAMTLMQRIAELYTAAGAGVEAPPLHVLDLAQIVEIDAAYRNSDRFEADRRYWAERTSGLPEPASLAGRSAPVEAHPRVASAALSPDVASMLDSVVSKHNSSAAPVLVAALAGFLCRMTGRSDIVLSLPVSARTTAPLRRSGGMVANVVPLQLEVGADVTIGALIKSAQLELTGALRRQRYRREDICRDLGRDISRNRSFGPTLNIMPADREIRLGPHLGRLHVLTSGLVDDLFVNIYPSVGGTTTHIDFQANPSLYDDDVLDRHHHRLFLFLDRFLSADAGSRVGDLDILDADERRNLLDRTGGPEHPATTLPQLLTTAAAHDRTAPAVIYRDHHLSYEQLDTASSQLARILIAEGIGTENTVAIALPRSPDAILAVWATTKTGAAFLPIDPNYPKDRITHMLSDSRAALGLTTTEHATTLPGPLPWLVIDTPDIQTRCNTIDPGPITDTDRLRPLHTTNTAYLLYTSGSTGTPKGVVVTHQGLANLAAEQHERFTTTPHSRTLAVASPSFDASVFELLLAAGTGATMVIAPPTVFGGDELTHLLHTNHITHAVITPAALATIDPTHLHTLHTVLSAGEACTPDLLTRWTTHTDTSPTHTPRRFFNGYGPTETTVMSNCSGPLPPGGPITIGGPIRGTHAYVLDDRLRPVPTGVTAELHLAGIQLARGYHNRPALTAERFVANPYGPPGERMYRTGDLVRWHPDGTLEFLGRRDLQIKLRGHRIELAEIEATLTTHPDITHAAVTVHKGPVTEQLVAYVVPTPGAQIDPARVRAFAADRLPDYMLPDPITVLDRLPLTPNGKIDRRALPAPAPLKPQFRPPVTPTEQTIADVFTDVLELDRVGVDESFFALGGDSIVAIQLVSRAKARGVVFSSRDVFERRTVSGLAEVAQRPEDSGLPVALEELPGGGIGWMPLTPVARALIERGGGFGRFSQHMLVELPPGIERGELVATIEAVLDHHDIFRSRLVGDERGWGLEVGGSDAIDVDGLVRRVEVTADLDEEAAAALASAQLDAALGRLAPTTGVMVQFVWLDFRSECSTAQRPGRLLIVAHHLVIDGVSWRIILPDLASAWAQVSAGHTPVLDPAGTSMRRWSHALVEESSAPARLAELPMWQALLQAPDPVLGLRPFNAAIDVGSTLDRVEVSVPAPAVASLLTTLPTLFHGGVEDGLLAALALAVCRWRRARQVSESSTLIQLEGHGRQEQIAAGADLSRTVGWFTTVFPVRLDIGAADLDEAFAGGAAAGVVVKSIKEQLRSIPDRGIGYGLLRYLNHETAEQLRSLPVGQISFNYLGRVSGGGSPNEVPGAEWAPCGHLGDIAAPGDADMPANGVVDINAIVTDGSEGPVLGATFTFPTGAIGRTEVQDLAGEWCAALAALATHAQTPDAGGLTPSDLPLVTTRQSDIDRWEAAYPAVTDVWPLTPLQSGLLFHALLAASSVDVYSMQVVFTLTGRVDATRLHAAAQAVLDRHPNLRVAFVGGADGIPVQLVLDKLPVPWREVDLRDVDDAARPDALTRLLAADQARHFDMTAPPLIRFTLVTAAEDRYELVVANHHILLDGWSMPLLMTDLLALYAAGDEASALPPARPYRSYLEWRAEQDEAASRRAWAAALEGVDGPTLLAPADPGREISSRAGEVAADLGEQRTRALSELAARLDVTVNTVMQAAWGILMMRMTGRDDTVFGSTVSGRPPQLTGVESMIGLFINTVPVRVRADPDETITQLLTRMHREQADLLDHLYLGLTEIQQSAGTTDTLFDTLTVFESYPVEQATLTEQADALDGITLAGVNANDNTHYPLALKITVDTQIRLSLTYLHDLFDEPYVQALLHRYLRLLGAIIADAGSPVGDIDILDPDERRNLLDRTGGPEHPATTLPQLLTTAAAHDRTAPAVIYRDHHLSYEQLDTASSQLARILIAEGIGTENTVAIALPRSPDAILAVWATTKTGAAFLPIDPNYPKDRITHMLSDSRAALGLTTTEHATTLPGPLPWLVIDTPDIQTRCNTIDPGPITDADRLRPLHTTNTAYLLYTSGSTGTPKGVVVTHQGLANLAAEQHERFTTTPHSRTLAVASPSFDASVFELLLAAGTGATMVIAPPTVFGGDELTHLLHTNHITHAVITPAALATIDPTHLHTLHTVLSAGEACTPDLLTRWTTHTDTSPTHTPRRFFNGYGPTETTVMSNCSGPLPPGGPITIGGPIRGTHAYVLDDRLRPVPTGVTAELHLAGIQLARGYHNRPALTAERFVANPYGPPGERMYRTGDLVRWHPDGTLEFLGRRDLQIKLRGHRIELAEIEATLTTHPDITHAAVTVHKGPVTEQLVAYVVPTPGAQIDPARVRAFAADRLPDYMLPDPITVLDRLPLTPNGKIDRRALPAPAPLNRQFRPPVTPTEQTIADVFTDVLELDRVGVDESFFALGGDSIVAIQLVSRAKARGVVFSSRDVFERRTVSGLAEVAQRPEDSGLPVALEELPGGGIGWMPLTPVARALIERGGGFGRFSQHMLVELPPGIERGELVATIEAVLDHHDIFRSRLVGDERGWGLEVGGSDAIDVDGLVRRVEVTADLDEEAAAALASAQLDAALGRLAPTTGVMVQFVWLDFRSECSTAQRPGRLLIVAHHLVIDGVSWRIILPDLASAWAQVSAGHTPVLDPAGTSMRRWSHALVEESSAPARLAELPMWQALLQAPDPVLGLRPFNAAIDVGSTLDRVEVSVPAPAVASLLTTLPTLFHGGVEDGLLAALALAVCRWRRARQVSESSTLIQLEGHGRQEQIAAGADLSRTVGWFTTVFPVRLDIGAADLDEAFAGGAAAGVVVKSIKEQLRSIPDRGIGYGLLRYLNHETAEQLRSLPVGQISFNYLGRVSGGGSPNEVPGAEWAPCGHLGDIAAPGDADMPANGVVDINAIVTDGSEGPVLGATFTFPTGAIGRTEVQDLAGEWCAALAALATHAQTPDAGGLTPSDLPLVTTRQSDIDRWEAAYPAVTDVWPLTPLQSGLLFHALLAASSVDVYSMQVVFTLTGRVDATRLHAAAQAVLDRHPNLRVAFVGGADGIPVQLVLDKLPVPWREVDLRDVDDAARPDALTRLLAADQARHFDMTAPPLIRFTLVTAAEDRYELVVANHHILLDGWSMPLLMTDLLALYAAGDEASALPPARPYRSYLEWRAEQDEAASRRAWAAALEGVDGPTLLAPADPGREISSRAGEVAADLGEQRTRALSELAARLDVTVNTVMQAAWGILMMRMTGRDDTVFGSTVSGRPPQLTGVESMIGLFINTVPVRVRADPDETITQLLTRMHREQADLLDHLYLGLTEIQQSAGTTDTLFDTLTVFESYPVEQATLTEQADALDGITLAGVNANDNTHYPLALKITVDTQIRLSLTYLHDLFDEPYVQALLHRYLRLLGAIIADAGSPVGDIDILDPTEKQLILEDWNHTDHATTTDTLVSIFGAQVARTPDAPAVVDGNRTLSYAEFDARVNRLARHLITQGVGPETIVALRMRRSLDFVVGVYATLTAGAAYLPIDPHHPAERAHFILAVAQPTCILTTTHDEQVDLPDPVPVLHLDTIDLSPLSAAPVTDADRHAPLRPQNTAYVMFTSGSTGRPKGVTVAHSAIVNEAQWVAFDYGLGDRLLQSNAVTFDASTPDLFAPLQVGGCVVLAGPDGQRDPDYLAELIRTQAITHMSSVPTVLTALMASRSPDVLRGVRVVYLGGESLSGNTVARLAEFGPATVWNQYGPTETTVSVICHRCTQHEESVVPIGTPQTNCHAYVLDHRLHPVPVAVVGELYVAGVQLARGYHNRPALTAERFVANPYGPPGERMYRTGDLVRWHPDGTLEYLGRRDLQVKLRGHRIELGEIEATLTTHPDITHAAVTVHHDHHTGDRLVGYVVPRDGARLDPARVRALVADRLPDYMVPSPITVLDRLPLTASGKVDRRALPAPVFPVPQYRAPVTVAEGVVAGVFADVLDRERVGLDDDFFTLGGNSLLATQVVSRLGAAMDARVPMRVLFEASSVQALSTWLESRAAAGAHTPLVPRTRPEHIPLSYAQQRIWFLNRFDPHSPVYNIPFAVRLSGPLDTAALLAAIADVVDRHETLRTIYPESEAGPHQVVVPAAEVSGGFATAAVTENELATRLLSMASSEFDVTTSVPVRAALFETAENEHVLAVVLHHICADGSSIAPLARDLMAAYTARTGGHTPSWPPLAAQYADYTLWQRELLGSDDDPNSLLARQLTYWRSTLDGQPEQLELPGNRTPPAVTHRGRTHTFTLDAPTHRAAAELARQHTATVFMVLHTAFAVFLARTSGTGDIAIGTPVAGRGDPALDDLVGMFVNTLVLRTPVDGASSFTQLLTTVRETDLAAFEHADVPFERVVQALNPARSTARHPLFQVMLVFQNQEHPKLELEGLTARVEDIDHTATQFDLTLMVSERIDRDGAARGLTAALTYAQDLFDEDTIRGFADRFTRLLEAVVADPNSPVGDIDILDPTEKQLILEDWNHTDHATTTDTLVSIFGAQVARTPDAPAVVDGNRTLSYAEFDARVNRLARHLITQGVGPETIVALRMRRSLDFVVGVYATLTAGAAYLPIDPHHPAERTHFILAVAQPTCILTTTHDEQVDLPDPVPVLHLDTIDLSPLSAAPVTDADRHAPLRPQNTAYVMFTSGSTGRPKGVTVAHSAIVNEAQWVVEAFDHRAGDRLLQSNAVTFDASTPDLFAPLQVGGCVVLAGPDGQRDPDYLAELIRAQKVTHVASVPTVLTSLMASRSSDALDGLKVVYLGGESLSGNTVARLAEFSPATVWNQYGPTETTVSVICHRCTQHEESVVPIGTPQTNCHAYVLDHRLHPVPVAVVGELYVAGVQLARGYHNRPALTAERFVANPYGPPGERMYRTGDLVRWHPDGTLEYLGRRDLQVKLRGHRIELGEIEATLTTHPDITHAAVTVHHDHHTGDRLVGYVAPRNGAPLDPTTIHTFAADRLPDYMVPTPITILDALPLTTNGKIDRQALPTPVLPTPQYRAPVTAVEGVVAWVFADVLGRDRIGLDDDFFTLGGNSLLATQAVSRLREALGVEIQVMWLFTDSTVEAIASRVEAASDGSTRIAPTGPSAFDVLLPIRSAGDSDPIFCIHPASGLAWCYAGLAPHIEPGRRIYGLQSPELVEDDPHPRSIEQLAEQYVREIQAVQSDGPYRLLGWSLGGVIAHAVATRLRLLGKQVSMLAMLDSRFREAESTANQEFTVEDILVELADLFGFGAEDFDAAGETMSAEQATELIHLRTGAFEFLQPSHVKRIVESFNDAPRLVADYRPVVFDGDMVFFAAAAGEMTQEIAESCWNPYITGSIDYYPIDATHIRMTTPRALAEIARVLNTYLVDAVS</sequence>
<dbReference type="PROSITE" id="PS50075">
    <property type="entry name" value="CARRIER"/>
    <property type="match status" value="4"/>
</dbReference>
<evidence type="ECO:0000256" key="3">
    <source>
        <dbReference type="ARBA" id="ARBA00022450"/>
    </source>
</evidence>
<dbReference type="InterPro" id="IPR000873">
    <property type="entry name" value="AMP-dep_synth/lig_dom"/>
</dbReference>
<dbReference type="Gene3D" id="2.30.38.10">
    <property type="entry name" value="Luciferase, Domain 3"/>
    <property type="match status" value="4"/>
</dbReference>
<feature type="domain" description="Carrier" evidence="7">
    <location>
        <begin position="4082"/>
        <end position="4157"/>
    </location>
</feature>
<dbReference type="SUPFAM" id="SSF56801">
    <property type="entry name" value="Acetyl-CoA synthetase-like"/>
    <property type="match status" value="4"/>
</dbReference>
<keyword evidence="6" id="KW-0045">Antibiotic biosynthesis</keyword>
<dbReference type="SUPFAM" id="SSF47336">
    <property type="entry name" value="ACP-like"/>
    <property type="match status" value="4"/>
</dbReference>
<dbReference type="InterPro" id="IPR020802">
    <property type="entry name" value="TesA-like"/>
</dbReference>
<dbReference type="InterPro" id="IPR006162">
    <property type="entry name" value="Ppantetheine_attach_site"/>
</dbReference>
<dbReference type="Gene3D" id="3.30.300.30">
    <property type="match status" value="4"/>
</dbReference>
<dbReference type="OrthoDB" id="4501954at2"/>
<dbReference type="InterPro" id="IPR036736">
    <property type="entry name" value="ACP-like_sf"/>
</dbReference>
<dbReference type="Gene3D" id="3.40.50.1820">
    <property type="entry name" value="alpha/beta hydrolase"/>
    <property type="match status" value="1"/>
</dbReference>
<reference evidence="9" key="1">
    <citation type="journal article" date="2006" name="Proc. Natl. Acad. Sci. U.S.A.">
        <title>The complete genome of Rhodococcus sp. RHA1 provides insights into a catabolic powerhouse.</title>
        <authorList>
            <person name="McLeod M.P."/>
            <person name="Warren R.L."/>
            <person name="Hsiao W.W.L."/>
            <person name="Araki N."/>
            <person name="Myhre M."/>
            <person name="Fernandes C."/>
            <person name="Miyazawa D."/>
            <person name="Wong W."/>
            <person name="Lillquist A.L."/>
            <person name="Wang D."/>
            <person name="Dosanjh M."/>
            <person name="Hara H."/>
            <person name="Petrescu A."/>
            <person name="Morin R.D."/>
            <person name="Yang G."/>
            <person name="Stott J.M."/>
            <person name="Schein J.E."/>
            <person name="Shin H."/>
            <person name="Smailus D."/>
            <person name="Siddiqui A.S."/>
            <person name="Marra M.A."/>
            <person name="Jones S.J.M."/>
            <person name="Holt R."/>
            <person name="Brinkman F.S.L."/>
            <person name="Miyauchi K."/>
            <person name="Fukuda M."/>
            <person name="Davies J.E."/>
            <person name="Mohn W.W."/>
            <person name="Eltis L.D."/>
        </authorList>
    </citation>
    <scope>NUCLEOTIDE SEQUENCE [LARGE SCALE GENOMIC DNA]</scope>
    <source>
        <strain evidence="9">RHA1</strain>
    </source>
</reference>
<dbReference type="Pfam" id="PF00668">
    <property type="entry name" value="Condensation"/>
    <property type="match status" value="6"/>
</dbReference>
<comment type="similarity">
    <text evidence="2">Belongs to the ATP-dependent AMP-binding enzyme family.</text>
</comment>
<protein>
    <submittedName>
        <fullName evidence="8">Non-ribosomal peptide synthetase</fullName>
        <ecNumber evidence="8">5.1.1.13</ecNumber>
    </submittedName>
</protein>
<dbReference type="FunFam" id="2.30.38.10:FF:000001">
    <property type="entry name" value="Non-ribosomal peptide synthetase PvdI"/>
    <property type="match status" value="4"/>
</dbReference>
<keyword evidence="8" id="KW-0413">Isomerase</keyword>
<dbReference type="FunFam" id="3.40.50.980:FF:000001">
    <property type="entry name" value="Non-ribosomal peptide synthetase"/>
    <property type="match status" value="4"/>
</dbReference>
<accession>Q0S1Z9</accession>
<dbReference type="CDD" id="cd19543">
    <property type="entry name" value="DCL_NRPS"/>
    <property type="match status" value="2"/>
</dbReference>
<dbReference type="GO" id="GO:0017000">
    <property type="term" value="P:antibiotic biosynthetic process"/>
    <property type="evidence" value="ECO:0007669"/>
    <property type="project" value="UniProtKB-KW"/>
</dbReference>
<dbReference type="InterPro" id="IPR001031">
    <property type="entry name" value="Thioesterase"/>
</dbReference>
<dbReference type="InterPro" id="IPR010071">
    <property type="entry name" value="AA_adenyl_dom"/>
</dbReference>
<dbReference type="InterPro" id="IPR020845">
    <property type="entry name" value="AMP-binding_CS"/>
</dbReference>
<dbReference type="PROSITE" id="PS00012">
    <property type="entry name" value="PHOSPHOPANTETHEINE"/>
    <property type="match status" value="4"/>
</dbReference>
<dbReference type="UniPathway" id="UPA00011"/>
<evidence type="ECO:0000313" key="9">
    <source>
        <dbReference type="Proteomes" id="UP000008710"/>
    </source>
</evidence>
<keyword evidence="4" id="KW-0597">Phosphoprotein</keyword>
<dbReference type="FunFam" id="3.40.50.12780:FF:000012">
    <property type="entry name" value="Non-ribosomal peptide synthetase"/>
    <property type="match status" value="4"/>
</dbReference>
<dbReference type="SMART" id="SM00823">
    <property type="entry name" value="PKS_PP"/>
    <property type="match status" value="4"/>
</dbReference>
<evidence type="ECO:0000259" key="7">
    <source>
        <dbReference type="PROSITE" id="PS50075"/>
    </source>
</evidence>
<comment type="cofactor">
    <cofactor evidence="1">
        <name>pantetheine 4'-phosphate</name>
        <dbReference type="ChEBI" id="CHEBI:47942"/>
    </cofactor>
</comment>
<dbReference type="GO" id="GO:0008610">
    <property type="term" value="P:lipid biosynthetic process"/>
    <property type="evidence" value="ECO:0007669"/>
    <property type="project" value="UniProtKB-ARBA"/>
</dbReference>
<dbReference type="NCBIfam" id="NF003417">
    <property type="entry name" value="PRK04813.1"/>
    <property type="match status" value="4"/>
</dbReference>
<dbReference type="PANTHER" id="PTHR45527:SF1">
    <property type="entry name" value="FATTY ACID SYNTHASE"/>
    <property type="match status" value="1"/>
</dbReference>
<dbReference type="Pfam" id="PF13193">
    <property type="entry name" value="AMP-binding_C"/>
    <property type="match status" value="4"/>
</dbReference>
<feature type="domain" description="Carrier" evidence="7">
    <location>
        <begin position="5143"/>
        <end position="5218"/>
    </location>
</feature>
<dbReference type="PROSITE" id="PS00455">
    <property type="entry name" value="AMP_BINDING"/>
    <property type="match status" value="4"/>
</dbReference>
<dbReference type="SMART" id="SM00824">
    <property type="entry name" value="PKS_TE"/>
    <property type="match status" value="1"/>
</dbReference>
<dbReference type="GO" id="GO:0031177">
    <property type="term" value="F:phosphopantetheine binding"/>
    <property type="evidence" value="ECO:0007669"/>
    <property type="project" value="InterPro"/>
</dbReference>
<dbReference type="EMBL" id="CP000431">
    <property type="protein sequence ID" value="ABG98437.1"/>
    <property type="molecule type" value="Genomic_DNA"/>
</dbReference>
<dbReference type="Proteomes" id="UP000008710">
    <property type="component" value="Chromosome"/>
</dbReference>
<dbReference type="SUPFAM" id="SSF52777">
    <property type="entry name" value="CoA-dependent acyltransferases"/>
    <property type="match status" value="12"/>
</dbReference>
<dbReference type="KEGG" id="rha:RHA1_ro06664"/>
<name>Q0S1Z9_RHOJR</name>
<dbReference type="GO" id="GO:0044550">
    <property type="term" value="P:secondary metabolite biosynthetic process"/>
    <property type="evidence" value="ECO:0007669"/>
    <property type="project" value="UniProtKB-ARBA"/>
</dbReference>
<dbReference type="Gene3D" id="3.30.559.10">
    <property type="entry name" value="Chloramphenicol acetyltransferase-like domain"/>
    <property type="match status" value="6"/>
</dbReference>
<dbReference type="Pfam" id="PF00550">
    <property type="entry name" value="PP-binding"/>
    <property type="match status" value="4"/>
</dbReference>
<dbReference type="SUPFAM" id="SSF53474">
    <property type="entry name" value="alpha/beta-Hydrolases"/>
    <property type="match status" value="1"/>
</dbReference>
<dbReference type="Pfam" id="PF00501">
    <property type="entry name" value="AMP-binding"/>
    <property type="match status" value="4"/>
</dbReference>
<dbReference type="Gene3D" id="3.30.559.30">
    <property type="entry name" value="Nonribosomal peptide synthetase, condensation domain"/>
    <property type="match status" value="6"/>
</dbReference>
<proteinExistence type="inferred from homology"/>
<dbReference type="FunFam" id="1.10.1200.10:FF:000005">
    <property type="entry name" value="Nonribosomal peptide synthetase 1"/>
    <property type="match status" value="2"/>
</dbReference>
<feature type="domain" description="Carrier" evidence="7">
    <location>
        <begin position="2527"/>
        <end position="2601"/>
    </location>
</feature>
<dbReference type="Gene3D" id="1.10.1200.10">
    <property type="entry name" value="ACP-like"/>
    <property type="match status" value="3"/>
</dbReference>